<dbReference type="SUPFAM" id="SSF53649">
    <property type="entry name" value="Alkaline phosphatase-like"/>
    <property type="match status" value="1"/>
</dbReference>
<proteinExistence type="inferred from homology"/>
<evidence type="ECO:0000256" key="3">
    <source>
        <dbReference type="ARBA" id="ARBA00022801"/>
    </source>
</evidence>
<keyword evidence="7" id="KW-0808">Transferase</keyword>
<keyword evidence="8" id="KW-1185">Reference proteome</keyword>
<dbReference type="GO" id="GO:0046872">
    <property type="term" value="F:metal ion binding"/>
    <property type="evidence" value="ECO:0007669"/>
    <property type="project" value="UniProtKB-KW"/>
</dbReference>
<comment type="similarity">
    <text evidence="1">Belongs to the sulfatase family.</text>
</comment>
<dbReference type="EMBL" id="CP046401">
    <property type="protein sequence ID" value="QGY48060.1"/>
    <property type="molecule type" value="Genomic_DNA"/>
</dbReference>
<reference evidence="7 8" key="1">
    <citation type="submission" date="2019-11" db="EMBL/GenBank/DDBJ databases">
        <authorList>
            <person name="Zheng R.K."/>
            <person name="Sun C.M."/>
        </authorList>
    </citation>
    <scope>NUCLEOTIDE SEQUENCE [LARGE SCALE GENOMIC DNA]</scope>
    <source>
        <strain evidence="7 8">WC007</strain>
    </source>
</reference>
<dbReference type="InterPro" id="IPR050738">
    <property type="entry name" value="Sulfatase"/>
</dbReference>
<organism evidence="7 8">
    <name type="scientific">Maribellus comscasis</name>
    <dbReference type="NCBI Taxonomy" id="2681766"/>
    <lineage>
        <taxon>Bacteria</taxon>
        <taxon>Pseudomonadati</taxon>
        <taxon>Bacteroidota</taxon>
        <taxon>Bacteroidia</taxon>
        <taxon>Marinilabiliales</taxon>
        <taxon>Prolixibacteraceae</taxon>
        <taxon>Maribellus</taxon>
    </lineage>
</organism>
<dbReference type="Gene3D" id="3.30.1120.10">
    <property type="match status" value="1"/>
</dbReference>
<evidence type="ECO:0000313" key="7">
    <source>
        <dbReference type="EMBL" id="QGY48060.1"/>
    </source>
</evidence>
<name>A0A6I6K3V5_9BACT</name>
<dbReference type="PANTHER" id="PTHR42693">
    <property type="entry name" value="ARYLSULFATASE FAMILY MEMBER"/>
    <property type="match status" value="1"/>
</dbReference>
<feature type="signal peptide" evidence="5">
    <location>
        <begin position="1"/>
        <end position="23"/>
    </location>
</feature>
<evidence type="ECO:0000259" key="6">
    <source>
        <dbReference type="Pfam" id="PF00884"/>
    </source>
</evidence>
<evidence type="ECO:0000256" key="5">
    <source>
        <dbReference type="SAM" id="SignalP"/>
    </source>
</evidence>
<dbReference type="Gene3D" id="3.40.720.10">
    <property type="entry name" value="Alkaline Phosphatase, subunit A"/>
    <property type="match status" value="1"/>
</dbReference>
<dbReference type="InterPro" id="IPR017850">
    <property type="entry name" value="Alkaline_phosphatase_core_sf"/>
</dbReference>
<evidence type="ECO:0000256" key="1">
    <source>
        <dbReference type="ARBA" id="ARBA00008779"/>
    </source>
</evidence>
<protein>
    <submittedName>
        <fullName evidence="7">Sulfatase-like hydrolase/transferase</fullName>
    </submittedName>
</protein>
<keyword evidence="5" id="KW-0732">Signal</keyword>
<sequence>MRQIYLRSTIIAIVFFLSNQLHCAETEKSSKPNVILIYTDDQGAIDLNCFGATDLVTPNMDKLVKSGIKFTQFYGAPICSPSRAGLLTGKTPQRAGVPGNVSPRSLEAGMPGSQYTIAEMFKDAGYKTAHIGKWHLGHAKDKQPNAQGFDYSFGHFVGCIDNYSHFFYWNGPNRHDLYRNGEEVFYPGDYFPDLMVKEASEFLEENHGSPFFVYYAMNTPHYPYQGSPEWLNYYNEKGVKYPRNLYAAFISTMDEKVGALLQKLDELGLRENTIVVFQSDNGYSTEERAHYGGGDAGVLRGSKFSLFEGGIRVPAAISWPAKLKANEVRNQVAVNADWMPTLAELCGIDLDKSELDGKSLVPVLNDKNHKTLHNEFCWQNGKHWAARKGDWKLLGNPAISGVNFLPKDSLFLVNINSDPGEIKNVADQFPEKVKELKEQYKKWSVENNQ</sequence>
<dbReference type="Proteomes" id="UP000428260">
    <property type="component" value="Chromosome"/>
</dbReference>
<evidence type="ECO:0000256" key="4">
    <source>
        <dbReference type="ARBA" id="ARBA00022837"/>
    </source>
</evidence>
<keyword evidence="2" id="KW-0479">Metal-binding</keyword>
<evidence type="ECO:0000313" key="8">
    <source>
        <dbReference type="Proteomes" id="UP000428260"/>
    </source>
</evidence>
<dbReference type="GO" id="GO:0004065">
    <property type="term" value="F:arylsulfatase activity"/>
    <property type="evidence" value="ECO:0007669"/>
    <property type="project" value="TreeGrafter"/>
</dbReference>
<dbReference type="Pfam" id="PF00884">
    <property type="entry name" value="Sulfatase"/>
    <property type="match status" value="1"/>
</dbReference>
<keyword evidence="3 7" id="KW-0378">Hydrolase</keyword>
<dbReference type="PROSITE" id="PS00149">
    <property type="entry name" value="SULFATASE_2"/>
    <property type="match status" value="1"/>
</dbReference>
<keyword evidence="4" id="KW-0106">Calcium</keyword>
<dbReference type="GO" id="GO:0016740">
    <property type="term" value="F:transferase activity"/>
    <property type="evidence" value="ECO:0007669"/>
    <property type="project" value="UniProtKB-KW"/>
</dbReference>
<feature type="domain" description="Sulfatase N-terminal" evidence="6">
    <location>
        <begin position="32"/>
        <end position="348"/>
    </location>
</feature>
<dbReference type="PROSITE" id="PS00523">
    <property type="entry name" value="SULFATASE_1"/>
    <property type="match status" value="1"/>
</dbReference>
<feature type="chain" id="PRO_5026051636" evidence="5">
    <location>
        <begin position="24"/>
        <end position="449"/>
    </location>
</feature>
<dbReference type="InterPro" id="IPR000917">
    <property type="entry name" value="Sulfatase_N"/>
</dbReference>
<gene>
    <name evidence="7" type="ORF">GM418_06490</name>
</gene>
<dbReference type="InterPro" id="IPR024607">
    <property type="entry name" value="Sulfatase_CS"/>
</dbReference>
<dbReference type="AlphaFoldDB" id="A0A6I6K3V5"/>
<dbReference type="PANTHER" id="PTHR42693:SF33">
    <property type="entry name" value="ARYLSULFATASE"/>
    <property type="match status" value="1"/>
</dbReference>
<evidence type="ECO:0000256" key="2">
    <source>
        <dbReference type="ARBA" id="ARBA00022723"/>
    </source>
</evidence>
<dbReference type="KEGG" id="mcos:GM418_06490"/>
<accession>A0A6I6K3V5</accession>